<name>A0A418B330_9STRA</name>
<feature type="coiled-coil region" evidence="2">
    <location>
        <begin position="2613"/>
        <end position="2671"/>
    </location>
</feature>
<sequence>MKRSIEFTKDVMPKPQISPASRKQRRERSANVMSSQSDIPPASSCDAECAVAFNTWVHHEEAQDKGGQKWPKLDLANNHRMAIQTHEELVSPLIKRKRQLPAPSLRKRVSLVPNLPNVDTGDRLVHRSFPILTRHGSAVVPVLAATRRHPWATIAFLQCPGISSATIAAIGDHCRHVTSLVLSDIDPNVPSCNWERICKRCTHLTRLHLCHIPNLPPQGLISLARQSRLRLAELQLCHCNRIDTNALYPLRALSKLRSLVLASDVATSDGIAFFPPSLVHLKLAAPLIDDAGVQMLSARCWRLESLEVQGTGRVSGRVLRRLFRTCKSMTRVAVTDCALIHQDDVHAMAKTKTNLKLQVTRHSPTSYEVAPTQHTTMLRTFRRYVQLARTHDAAAKMIQHFYMTGVVTTENKFKFQSQLVELTRCVLRIQRGYRVFRAMQLWSNKTLRGVFSSWRTIVVQKQAKVAKAKGLWSAQTVPKRFRHWKLQVELAKWLRKAIVVVWLTVMRSRMQSHCVESCFRMWYRYKMTRRVEMASATKIQATRRRRLREYKKMEREWDAMEAEDADAAVYRRQLNMILLIQRTWRGKAGRSFYQQLRKMVYIRKQQQRRQLQELARRKICAMRRHHATILQMYARRNMESKRLRTLTAHTRETQALFRRFLSVFGLDPATFLMDVGSLLREIKTDFISFTKYFLRMQAIAKEAKTKDRAALTTAELRAWKAQMEVAEMSLASHVNLTPVTHGDSVRIILAGHPRSGETAYVLHVQDDADVDVQMAEIKMDSDGALEFLPLFTQATPIEAPKPVFFKIPPLHFQVPVRITPEWKAALAAYADQIRLETKYFLAARTIQCAARVYLARVQYQEELQSQGVVTARRDALLIRLLTTLGMANQRTASVLQRLRLLTSTPKGLPDTPLALSVVQDRFEQASAKRAEIQHAFSTLEAIVFNGTGAFANELMPFRFHNVLDKLVFRPLRRLRNCTNVAMAQAMAAKGWSKLARYLHPSPPRFQPIVSLFRGGSRFVGGADFVRTFEQKNIYVQQVQFEQLRYSSYTNSDGWAVVHGVFVASTNSAVLDHPSSSLTLSSTKLIPHGWGVAKFLEGVGGDKKWDSKHSLKAKFKALTIVRAMRQKDREDRLRAQICVHQEEYNDLRSKEGPYGYAQRHAKLSELEDAIKRQKARWEAEEAQRRTEIHTVFAAEEEIMGRMHEFKAKMVKHGVVLRELQAQPPEMVMGVEIVPSSKNPLTFLALGCKIEVELDDGQWHDGTVVALDVGLGAKYTADVLMSSDYSPSGESSAQEVGPKMAGRPLDVPLLAPLQGNANESAAEKKDDADESSDADKTLVSTDTASNKGTQSKDDGAAAAGVKTDANDGNGAESETEEDKRQKALEALDNAGKPQEAKLKRLEFRKWRMGGAIDVSWDVPFENGTAIKTYVLDWETSSATGQLFVHGKRDETTGRLGPPEARLTIGPISMDGDFKLTVKAENARGVGLASPLATLLEPPAAISHELAFEFAPPAIDTSPMEAGERGTMAKEDAAMHEWIHHHTCMVCKVRFDKSEALDLHMGMEHGLPLVCPFPSCAQPCATYQTLRYHMWHCTNTKLTPTEATIPLFLRSFELSPNYCLKKPRRHLMPPTHPQADQGEEFFLETKYQGAVTTWLHYSHDRHTKLVRETSRKQQRNSHLTSACAPPTPLFGVDFLSPDVNLKLRDDALALLERLKGELVQYVENAKLKVSGWNQELAELVEYIEMKSNRLAGAEEAWQRQALKKDKKTATKKKELVEELMAAFDKEYTTTKAKMDAEIARLDAVVVELVPFTQLVVKVNELRSLLQQTSHQTNLVMLKDETITSALHNTLVQLMKANVQEVEILEAHDRAMAARARQLKRLKAHLKEMQLRHRAEVEVARLYDVEEKDEHELKVLRDEQYSLFKERQAIRENGGDDELYSPVTTKNQALQIANTDPVLYERFVHGRRKDLEAAGVTLETIVRSDIDKEAAEDEAAMQTRREKKAARQLAAYVRPGGVKIEFNDGSTYEGPWVEDLTYVQPSWVVPTKTVHVNQHWGSFLCPDGTKWEGEDVTNQFTPPTACGTFTIHCPHLNTQYKGEVANGVFHGFGTLFMHRALTSGEYVGEWSHGVREGYGVEIYESGERYEGDWVADLYHGQGFIEYDDKSRYEGSFRYGKWHGQGVRTNEFGDRIVGVFENGALDGPGTLFTTLLLAWDANLSTHAGVCEYSDRRHYVGEFRHTKRHGRGILTYSNGDRYEGPFVDDEPHGEAKFFTRTPVEEGAEPVMRERTAWLSRPVTKFATLTFVQYFTRIHQVNTGQEIELIKPKFKSPYAVMVAGMLPNLPLGVDPDDPFVKAIVRCVSAVHVLLAKTQSVMIGADVLDRTVLQLNIVSEKVLECSATLERQRNDVEVSARQVRDQARIVRDVAIDLDCALDKEAEMQVKIERFWKTDPRKTETKYKAAVVALNEIDAMDCKLDDNIRGLLEGFAVLLNFKSNLDLHGVPYKPKPDDLLTLLGSSGENALLGDKESLIHKYDVKALYVLPLFDVYSFAEGARHQMLQSVTQVVHNPRLRQGNLRLAMQSPAIPIVGWVRAAFTYAQTACEIYPVYSRLMAHFGVVEGLKAVLKREQAMLVALQTNAATCAAALAATSESLEYYKKEESQLQKTMDDIKELDTMEDLPTQQDRVFKANPIAPQDQARMEAERAAAAAELAEKVQVGPHDERPRVCCAHADARVVVPQALKLHIAHDENLRNQFGILKKDIRKVLDRNQDVVPLHKFAKLYEDVTHKRLNLQAFGVKKLKVILALTTYNDFGDDLVKTVVDAANPYDLPKYAFPCKLCVGKSYDSHNELTTHLQSKWHAMNVYLESIGAPPCVFDRRSRHWVETYDANNQIQFTNRMTVVADKPMELQADDVMVENMFPVRDERLLPPPTTNDDLADPNAIVHWEEVADDNGNVYYCNRITNETSWTLPEPPNTPAESEWQECFDEVNLCPYYVNTATGESAWTIPVQQGSGNS</sequence>
<reference evidence="5 6" key="1">
    <citation type="submission" date="2018-08" db="EMBL/GenBank/DDBJ databases">
        <title>Aphanomyces genome sequencing and annotation.</title>
        <authorList>
            <person name="Minardi D."/>
            <person name="Oidtmann B."/>
            <person name="Van Der Giezen M."/>
            <person name="Studholme D.J."/>
        </authorList>
    </citation>
    <scope>NUCLEOTIDE SEQUENCE [LARGE SCALE GENOMIC DNA]</scope>
    <source>
        <strain evidence="5 6">NJM0002</strain>
    </source>
</reference>
<dbReference type="InterPro" id="IPR006553">
    <property type="entry name" value="Leu-rich_rpt_Cys-con_subtyp"/>
</dbReference>
<dbReference type="SUPFAM" id="SSF51045">
    <property type="entry name" value="WW domain"/>
    <property type="match status" value="2"/>
</dbReference>
<keyword evidence="1" id="KW-0677">Repeat</keyword>
<feature type="compositionally biased region" description="Polar residues" evidence="3">
    <location>
        <begin position="1282"/>
        <end position="1292"/>
    </location>
</feature>
<dbReference type="Gene3D" id="3.80.10.10">
    <property type="entry name" value="Ribonuclease Inhibitor"/>
    <property type="match status" value="1"/>
</dbReference>
<dbReference type="VEuPathDB" id="FungiDB:H310_04262"/>
<dbReference type="SMART" id="SM00355">
    <property type="entry name" value="ZnF_C2H2"/>
    <property type="match status" value="3"/>
</dbReference>
<evidence type="ECO:0000313" key="5">
    <source>
        <dbReference type="EMBL" id="RHY32253.1"/>
    </source>
</evidence>
<dbReference type="InterPro" id="IPR036020">
    <property type="entry name" value="WW_dom_sf"/>
</dbReference>
<feature type="compositionally biased region" description="Polar residues" evidence="3">
    <location>
        <begin position="1336"/>
        <end position="1347"/>
    </location>
</feature>
<evidence type="ECO:0000256" key="3">
    <source>
        <dbReference type="SAM" id="MobiDB-lite"/>
    </source>
</evidence>
<feature type="region of interest" description="Disordered" evidence="3">
    <location>
        <begin position="1"/>
        <end position="44"/>
    </location>
</feature>
<dbReference type="InterPro" id="IPR001202">
    <property type="entry name" value="WW_dom"/>
</dbReference>
<feature type="region of interest" description="Disordered" evidence="3">
    <location>
        <begin position="1282"/>
        <end position="1304"/>
    </location>
</feature>
<evidence type="ECO:0000256" key="2">
    <source>
        <dbReference type="SAM" id="Coils"/>
    </source>
</evidence>
<feature type="domain" description="WW" evidence="4">
    <location>
        <begin position="2940"/>
        <end position="2967"/>
    </location>
</feature>
<dbReference type="Gene3D" id="2.20.110.10">
    <property type="entry name" value="Histone H3 K4-specific methyltransferase SET7/9 N-terminal domain"/>
    <property type="match status" value="3"/>
</dbReference>
<keyword evidence="6" id="KW-1185">Reference proteome</keyword>
<feature type="domain" description="WW" evidence="4">
    <location>
        <begin position="2970"/>
        <end position="3004"/>
    </location>
</feature>
<evidence type="ECO:0000259" key="4">
    <source>
        <dbReference type="PROSITE" id="PS50020"/>
    </source>
</evidence>
<dbReference type="SUPFAM" id="SSF52047">
    <property type="entry name" value="RNI-like"/>
    <property type="match status" value="1"/>
</dbReference>
<evidence type="ECO:0000256" key="1">
    <source>
        <dbReference type="ARBA" id="ARBA00022737"/>
    </source>
</evidence>
<dbReference type="InterPro" id="IPR003409">
    <property type="entry name" value="MORN"/>
</dbReference>
<feature type="compositionally biased region" description="Basic and acidic residues" evidence="3">
    <location>
        <begin position="1"/>
        <end position="12"/>
    </location>
</feature>
<dbReference type="PANTHER" id="PTHR23084">
    <property type="entry name" value="PHOSPHATIDYLINOSITOL-4-PHOSPHATE 5-KINASE RELATED"/>
    <property type="match status" value="1"/>
</dbReference>
<dbReference type="PROSITE" id="PS00028">
    <property type="entry name" value="ZINC_FINGER_C2H2_1"/>
    <property type="match status" value="1"/>
</dbReference>
<feature type="region of interest" description="Disordered" evidence="3">
    <location>
        <begin position="1317"/>
        <end position="1378"/>
    </location>
</feature>
<dbReference type="SMART" id="SM00367">
    <property type="entry name" value="LRR_CC"/>
    <property type="match status" value="3"/>
</dbReference>
<organism evidence="5 6">
    <name type="scientific">Aphanomyces invadans</name>
    <dbReference type="NCBI Taxonomy" id="157072"/>
    <lineage>
        <taxon>Eukaryota</taxon>
        <taxon>Sar</taxon>
        <taxon>Stramenopiles</taxon>
        <taxon>Oomycota</taxon>
        <taxon>Saprolegniomycetes</taxon>
        <taxon>Saprolegniales</taxon>
        <taxon>Verrucalvaceae</taxon>
        <taxon>Aphanomyces</taxon>
    </lineage>
</organism>
<keyword evidence="2" id="KW-0175">Coiled coil</keyword>
<dbReference type="Pfam" id="PF02493">
    <property type="entry name" value="MORN"/>
    <property type="match status" value="5"/>
</dbReference>
<dbReference type="SMART" id="SM00456">
    <property type="entry name" value="WW"/>
    <property type="match status" value="2"/>
</dbReference>
<comment type="caution">
    <text evidence="5">The sequence shown here is derived from an EMBL/GenBank/DDBJ whole genome shotgun (WGS) entry which is preliminary data.</text>
</comment>
<dbReference type="SUPFAM" id="SSF82185">
    <property type="entry name" value="Histone H3 K4-specific methyltransferase SET7/9 N-terminal domain"/>
    <property type="match status" value="2"/>
</dbReference>
<dbReference type="PROSITE" id="PS50096">
    <property type="entry name" value="IQ"/>
    <property type="match status" value="2"/>
</dbReference>
<dbReference type="PROSITE" id="PS50020">
    <property type="entry name" value="WW_DOMAIN_2"/>
    <property type="match status" value="2"/>
</dbReference>
<dbReference type="PANTHER" id="PTHR23084:SF179">
    <property type="entry name" value="OS10G0565000 PROTEIN"/>
    <property type="match status" value="1"/>
</dbReference>
<accession>A0A418B330</accession>
<dbReference type="CDD" id="cd00201">
    <property type="entry name" value="WW"/>
    <property type="match status" value="2"/>
</dbReference>
<dbReference type="Pfam" id="PF00397">
    <property type="entry name" value="WW"/>
    <property type="match status" value="1"/>
</dbReference>
<gene>
    <name evidence="5" type="ORF">DYB32_002706</name>
</gene>
<dbReference type="Proteomes" id="UP000285060">
    <property type="component" value="Unassembled WGS sequence"/>
</dbReference>
<dbReference type="PROSITE" id="PS01159">
    <property type="entry name" value="WW_DOMAIN_1"/>
    <property type="match status" value="1"/>
</dbReference>
<proteinExistence type="predicted"/>
<dbReference type="InterPro" id="IPR032675">
    <property type="entry name" value="LRR_dom_sf"/>
</dbReference>
<dbReference type="EMBL" id="QUSY01000150">
    <property type="protein sequence ID" value="RHY32253.1"/>
    <property type="molecule type" value="Genomic_DNA"/>
</dbReference>
<protein>
    <recommendedName>
        <fullName evidence="4">WW domain-containing protein</fullName>
    </recommendedName>
</protein>
<dbReference type="SMART" id="SM00698">
    <property type="entry name" value="MORN"/>
    <property type="match status" value="6"/>
</dbReference>
<dbReference type="InterPro" id="IPR003961">
    <property type="entry name" value="FN3_dom"/>
</dbReference>
<dbReference type="Gene3D" id="2.20.70.10">
    <property type="match status" value="2"/>
</dbReference>
<evidence type="ECO:0000313" key="6">
    <source>
        <dbReference type="Proteomes" id="UP000285060"/>
    </source>
</evidence>
<dbReference type="CDD" id="cd00063">
    <property type="entry name" value="FN3"/>
    <property type="match status" value="1"/>
</dbReference>
<dbReference type="InterPro" id="IPR013087">
    <property type="entry name" value="Znf_C2H2_type"/>
</dbReference>